<keyword evidence="7" id="KW-0663">Pyridoxal phosphate</keyword>
<evidence type="ECO:0000256" key="7">
    <source>
        <dbReference type="ARBA" id="ARBA00022898"/>
    </source>
</evidence>
<dbReference type="PANTHER" id="PTHR11879">
    <property type="entry name" value="ASPARTATE AMINOTRANSFERASE"/>
    <property type="match status" value="1"/>
</dbReference>
<dbReference type="InterPro" id="IPR004839">
    <property type="entry name" value="Aminotransferase_I/II_large"/>
</dbReference>
<evidence type="ECO:0000256" key="6">
    <source>
        <dbReference type="ARBA" id="ARBA00022679"/>
    </source>
</evidence>
<evidence type="ECO:0000256" key="2">
    <source>
        <dbReference type="ARBA" id="ARBA00007441"/>
    </source>
</evidence>
<evidence type="ECO:0000256" key="1">
    <source>
        <dbReference type="ARBA" id="ARBA00001933"/>
    </source>
</evidence>
<protein>
    <recommendedName>
        <fullName evidence="8">Aspartate aminotransferase, mitochondrial</fullName>
        <ecNumber evidence="4">2.6.1.1</ecNumber>
    </recommendedName>
    <alternativeName>
        <fullName evidence="9">Kynurenine aminotransferase 4</fullName>
    </alternativeName>
    <alternativeName>
        <fullName evidence="12">Kynurenine aminotransferase IV</fullName>
    </alternativeName>
    <alternativeName>
        <fullName evidence="11">Kynurenine--oxoglutarate transaminase 4</fullName>
    </alternativeName>
    <alternativeName>
        <fullName evidence="10">Kynurenine--oxoglutarate transaminase IV</fullName>
    </alternativeName>
</protein>
<organism evidence="14 15">
    <name type="scientific">Macrostomum lignano</name>
    <dbReference type="NCBI Taxonomy" id="282301"/>
    <lineage>
        <taxon>Eukaryota</taxon>
        <taxon>Metazoa</taxon>
        <taxon>Spiralia</taxon>
        <taxon>Lophotrochozoa</taxon>
        <taxon>Platyhelminthes</taxon>
        <taxon>Rhabditophora</taxon>
        <taxon>Macrostomorpha</taxon>
        <taxon>Macrostomida</taxon>
        <taxon>Macrostomidae</taxon>
        <taxon>Macrostomum</taxon>
    </lineage>
</organism>
<evidence type="ECO:0000313" key="14">
    <source>
        <dbReference type="Proteomes" id="UP000095280"/>
    </source>
</evidence>
<evidence type="ECO:0000313" key="15">
    <source>
        <dbReference type="WBParaSite" id="maker-unitig_36052-snap-gene-0.1-mRNA-1"/>
    </source>
</evidence>
<dbReference type="InterPro" id="IPR000796">
    <property type="entry name" value="Asp_trans"/>
</dbReference>
<evidence type="ECO:0000259" key="13">
    <source>
        <dbReference type="Pfam" id="PF00155"/>
    </source>
</evidence>
<dbReference type="EC" id="2.6.1.1" evidence="4"/>
<dbReference type="AlphaFoldDB" id="A0A1I8FJ22"/>
<dbReference type="InterPro" id="IPR015424">
    <property type="entry name" value="PyrdxlP-dep_Trfase"/>
</dbReference>
<evidence type="ECO:0000256" key="4">
    <source>
        <dbReference type="ARBA" id="ARBA00012753"/>
    </source>
</evidence>
<dbReference type="Pfam" id="PF00155">
    <property type="entry name" value="Aminotran_1_2"/>
    <property type="match status" value="1"/>
</dbReference>
<dbReference type="Proteomes" id="UP000095280">
    <property type="component" value="Unplaced"/>
</dbReference>
<evidence type="ECO:0000256" key="3">
    <source>
        <dbReference type="ARBA" id="ARBA00011738"/>
    </source>
</evidence>
<dbReference type="GO" id="GO:0030170">
    <property type="term" value="F:pyridoxal phosphate binding"/>
    <property type="evidence" value="ECO:0007669"/>
    <property type="project" value="InterPro"/>
</dbReference>
<dbReference type="InterPro" id="IPR015421">
    <property type="entry name" value="PyrdxlP-dep_Trfase_major"/>
</dbReference>
<comment type="cofactor">
    <cofactor evidence="1">
        <name>pyridoxal 5'-phosphate</name>
        <dbReference type="ChEBI" id="CHEBI:597326"/>
    </cofactor>
</comment>
<dbReference type="GO" id="GO:0004069">
    <property type="term" value="F:L-aspartate:2-oxoglutarate aminotransferase activity"/>
    <property type="evidence" value="ECO:0007669"/>
    <property type="project" value="UniProtKB-EC"/>
</dbReference>
<evidence type="ECO:0000256" key="12">
    <source>
        <dbReference type="ARBA" id="ARBA00042891"/>
    </source>
</evidence>
<keyword evidence="5" id="KW-0032">Aminotransferase</keyword>
<feature type="domain" description="Aminotransferase class I/classII large" evidence="13">
    <location>
        <begin position="183"/>
        <end position="297"/>
    </location>
</feature>
<evidence type="ECO:0000256" key="5">
    <source>
        <dbReference type="ARBA" id="ARBA00022576"/>
    </source>
</evidence>
<comment type="similarity">
    <text evidence="2">Belongs to the class-I pyridoxal-phosphate-dependent aminotransferase family.</text>
</comment>
<evidence type="ECO:0000256" key="9">
    <source>
        <dbReference type="ARBA" id="ARBA00041257"/>
    </source>
</evidence>
<keyword evidence="6" id="KW-0808">Transferase</keyword>
<dbReference type="InterPro" id="IPR015422">
    <property type="entry name" value="PyrdxlP-dep_Trfase_small"/>
</dbReference>
<dbReference type="GO" id="GO:0006533">
    <property type="term" value="P:L-aspartate catabolic process"/>
    <property type="evidence" value="ECO:0007669"/>
    <property type="project" value="TreeGrafter"/>
</dbReference>
<name>A0A1I8FJ22_9PLAT</name>
<reference evidence="15" key="1">
    <citation type="submission" date="2016-11" db="UniProtKB">
        <authorList>
            <consortium name="WormBaseParasite"/>
        </authorList>
    </citation>
    <scope>IDENTIFICATION</scope>
</reference>
<accession>A0A1I8FJ22</accession>
<comment type="subunit">
    <text evidence="3">Homodimer.</text>
</comment>
<evidence type="ECO:0000256" key="10">
    <source>
        <dbReference type="ARBA" id="ARBA00041746"/>
    </source>
</evidence>
<sequence length="335" mass="36152">NTPIVGLPEFTKAAVELALGSANPILSEGRNASAQSISGTGALRIGAPSLPNSIPAKTVWFPRSPPGEITTPCSATPALPLFRSGHVRLRRRRLPLTTSSKIPEGDVILLHALRARNPTGGGSAPGAVAANCATSSKRKGSLYPSLTWPNQRLRLRLRGHGRLGCQALPIGGPACCPVPELRKNMGLYGERVGAFSIFCDSQEGTRPRTEPDEDPDPAKCTPIRPIAAAVLTQPELRQAWLSDVKGMADRIIGCERQLTELLAKEGSKKNWQHIIDQIGMFCFTGLKPEQVERLIKEFSHLPDQGWPDQRGAGIFVQQCGLPGPRYSPGYQVDRL</sequence>
<dbReference type="PANTHER" id="PTHR11879:SF22">
    <property type="entry name" value="ASPARTATE AMINOTRANSFERASE, MITOCHONDRIAL"/>
    <property type="match status" value="1"/>
</dbReference>
<evidence type="ECO:0000256" key="8">
    <source>
        <dbReference type="ARBA" id="ARBA00040891"/>
    </source>
</evidence>
<evidence type="ECO:0000256" key="11">
    <source>
        <dbReference type="ARBA" id="ARBA00042867"/>
    </source>
</evidence>
<dbReference type="Gene3D" id="3.40.640.10">
    <property type="entry name" value="Type I PLP-dependent aspartate aminotransferase-like (Major domain)"/>
    <property type="match status" value="1"/>
</dbReference>
<dbReference type="SUPFAM" id="SSF53383">
    <property type="entry name" value="PLP-dependent transferases"/>
    <property type="match status" value="1"/>
</dbReference>
<dbReference type="Gene3D" id="3.90.1150.10">
    <property type="entry name" value="Aspartate Aminotransferase, domain 1"/>
    <property type="match status" value="1"/>
</dbReference>
<keyword evidence="14" id="KW-1185">Reference proteome</keyword>
<dbReference type="WBParaSite" id="maker-unitig_36052-snap-gene-0.1-mRNA-1">
    <property type="protein sequence ID" value="maker-unitig_36052-snap-gene-0.1-mRNA-1"/>
    <property type="gene ID" value="maker-unitig_36052-snap-gene-0.1"/>
</dbReference>
<proteinExistence type="inferred from homology"/>
<dbReference type="GO" id="GO:0005739">
    <property type="term" value="C:mitochondrion"/>
    <property type="evidence" value="ECO:0007669"/>
    <property type="project" value="TreeGrafter"/>
</dbReference>